<dbReference type="RefSeq" id="WP_184512637.1">
    <property type="nucleotide sequence ID" value="NZ_JACIJD010000001.1"/>
</dbReference>
<dbReference type="Gene3D" id="6.20.20.10">
    <property type="match status" value="1"/>
</dbReference>
<evidence type="ECO:0008006" key="4">
    <source>
        <dbReference type="Google" id="ProtNLM"/>
    </source>
</evidence>
<dbReference type="SUPFAM" id="SSF57938">
    <property type="entry name" value="DnaJ/Hsp40 cysteine-rich domain"/>
    <property type="match status" value="1"/>
</dbReference>
<name>A0A840XXT4_9PROT</name>
<accession>A0A840XXT4</accession>
<protein>
    <recommendedName>
        <fullName evidence="4">Molecular chaperone DnaJ</fullName>
    </recommendedName>
</protein>
<evidence type="ECO:0000313" key="2">
    <source>
        <dbReference type="EMBL" id="MBB5692040.1"/>
    </source>
</evidence>
<feature type="region of interest" description="Disordered" evidence="1">
    <location>
        <begin position="1"/>
        <end position="32"/>
    </location>
</feature>
<gene>
    <name evidence="2" type="ORF">FHS87_000051</name>
</gene>
<dbReference type="AlphaFoldDB" id="A0A840XXT4"/>
<proteinExistence type="predicted"/>
<dbReference type="EMBL" id="JACIJD010000001">
    <property type="protein sequence ID" value="MBB5692040.1"/>
    <property type="molecule type" value="Genomic_DNA"/>
</dbReference>
<sequence length="66" mass="6531">MAEQPDSKSIAVPAANVPLPGDEVEPNAGQTAQGPCHRCSGTGRLDAAPCPDCEGTGLVTVTVGDA</sequence>
<comment type="caution">
    <text evidence="2">The sequence shown here is derived from an EMBL/GenBank/DDBJ whole genome shotgun (WGS) entry which is preliminary data.</text>
</comment>
<dbReference type="InterPro" id="IPR036410">
    <property type="entry name" value="HSP_DnaJ_Cys-rich_dom_sf"/>
</dbReference>
<organism evidence="2 3">
    <name type="scientific">Muricoccus pecuniae</name>
    <dbReference type="NCBI Taxonomy" id="693023"/>
    <lineage>
        <taxon>Bacteria</taxon>
        <taxon>Pseudomonadati</taxon>
        <taxon>Pseudomonadota</taxon>
        <taxon>Alphaproteobacteria</taxon>
        <taxon>Acetobacterales</taxon>
        <taxon>Roseomonadaceae</taxon>
        <taxon>Muricoccus</taxon>
    </lineage>
</organism>
<evidence type="ECO:0000313" key="3">
    <source>
        <dbReference type="Proteomes" id="UP000580654"/>
    </source>
</evidence>
<dbReference type="Proteomes" id="UP000580654">
    <property type="component" value="Unassembled WGS sequence"/>
</dbReference>
<keyword evidence="3" id="KW-1185">Reference proteome</keyword>
<evidence type="ECO:0000256" key="1">
    <source>
        <dbReference type="SAM" id="MobiDB-lite"/>
    </source>
</evidence>
<reference evidence="2 3" key="1">
    <citation type="submission" date="2020-08" db="EMBL/GenBank/DDBJ databases">
        <title>Genomic Encyclopedia of Type Strains, Phase IV (KMG-IV): sequencing the most valuable type-strain genomes for metagenomic binning, comparative biology and taxonomic classification.</title>
        <authorList>
            <person name="Goeker M."/>
        </authorList>
    </citation>
    <scope>NUCLEOTIDE SEQUENCE [LARGE SCALE GENOMIC DNA]</scope>
    <source>
        <strain evidence="2 3">DSM 25622</strain>
    </source>
</reference>